<gene>
    <name evidence="3" type="ORF">BA896_018955</name>
</gene>
<sequence>MTTLLQRDTQTWRDIGGLHTAEEIAHQPAIWRALSSILRDAQASLAAFLGDALSNPQQRVILTGAGSSAYVGEIVVDTLNAAWPAQIRAIATTTLLTHHALYLEAAAPTLLVSFARSGDSPESLAAVEMLRQVVPGARFLNITCNAEGKLARQGANDANTYNLLMPEGSCDRGFAMTSSFSSMLLAALSVLGKDADLTRLETLAQLGEQALRDWSAPVAELGNTPVQRVFYLGSGPLEALAKEAALKILELTGGRVMAMANTPLGFRHGPKSAVTTQSLVILLRSSKPLARQYEDDLLKELQRDGVAQACLTVGIGGDLSANLSANLAPDAQAWPDAWLAPLWLLMAQQYALHQSALLQLRPDNPFAGGIVNRVVQGVTIYGHEQF</sequence>
<feature type="domain" description="SIS" evidence="2">
    <location>
        <begin position="49"/>
        <end position="208"/>
    </location>
</feature>
<dbReference type="InterPro" id="IPR001347">
    <property type="entry name" value="SIS_dom"/>
</dbReference>
<evidence type="ECO:0000313" key="4">
    <source>
        <dbReference type="Proteomes" id="UP000092634"/>
    </source>
</evidence>
<evidence type="ECO:0000313" key="3">
    <source>
        <dbReference type="EMBL" id="OFJ46720.1"/>
    </source>
</evidence>
<dbReference type="InterPro" id="IPR046348">
    <property type="entry name" value="SIS_dom_sf"/>
</dbReference>
<feature type="domain" description="SIS" evidence="2">
    <location>
        <begin position="218"/>
        <end position="365"/>
    </location>
</feature>
<dbReference type="SUPFAM" id="SSF53697">
    <property type="entry name" value="SIS domain"/>
    <property type="match status" value="1"/>
</dbReference>
<dbReference type="PANTHER" id="PTHR32502:SF3">
    <property type="entry name" value="D-GALACTOSAMINE-6-PHOSPHATE DEAMINASE AGAS-RELATED"/>
    <property type="match status" value="1"/>
</dbReference>
<dbReference type="GO" id="GO:0005886">
    <property type="term" value="C:plasma membrane"/>
    <property type="evidence" value="ECO:0007669"/>
    <property type="project" value="TreeGrafter"/>
</dbReference>
<protein>
    <submittedName>
        <fullName evidence="3">Tagatose-6-phosphate ketose isomerase</fullName>
    </submittedName>
</protein>
<dbReference type="PANTHER" id="PTHR32502">
    <property type="entry name" value="N-ACETYLGALACTOSAMINE PERMEASE II COMPONENT-RELATED"/>
    <property type="match status" value="1"/>
</dbReference>
<accession>A0A1E8PLH7</accession>
<keyword evidence="3" id="KW-0413">Isomerase</keyword>
<dbReference type="GO" id="GO:0097367">
    <property type="term" value="F:carbohydrate derivative binding"/>
    <property type="evidence" value="ECO:0007669"/>
    <property type="project" value="InterPro"/>
</dbReference>
<dbReference type="PROSITE" id="PS51464">
    <property type="entry name" value="SIS"/>
    <property type="match status" value="2"/>
</dbReference>
<dbReference type="Proteomes" id="UP000092634">
    <property type="component" value="Unassembled WGS sequence"/>
</dbReference>
<dbReference type="AlphaFoldDB" id="A0A1E8PLH7"/>
<dbReference type="CDD" id="cd05008">
    <property type="entry name" value="SIS_GlmS_GlmD_1"/>
    <property type="match status" value="1"/>
</dbReference>
<keyword evidence="1" id="KW-0677">Repeat</keyword>
<dbReference type="GO" id="GO:1901135">
    <property type="term" value="P:carbohydrate derivative metabolic process"/>
    <property type="evidence" value="ECO:0007669"/>
    <property type="project" value="InterPro"/>
</dbReference>
<dbReference type="GO" id="GO:0009401">
    <property type="term" value="P:phosphoenolpyruvate-dependent sugar phosphotransferase system"/>
    <property type="evidence" value="ECO:0007669"/>
    <property type="project" value="TreeGrafter"/>
</dbReference>
<dbReference type="Gene3D" id="3.40.50.10490">
    <property type="entry name" value="Glucose-6-phosphate isomerase like protein, domain 1"/>
    <property type="match status" value="2"/>
</dbReference>
<dbReference type="GO" id="GO:0016853">
    <property type="term" value="F:isomerase activity"/>
    <property type="evidence" value="ECO:0007669"/>
    <property type="project" value="UniProtKB-KW"/>
</dbReference>
<name>A0A1E8PLH7_9BURK</name>
<dbReference type="EMBL" id="MAQB02000010">
    <property type="protein sequence ID" value="OFJ46720.1"/>
    <property type="molecule type" value="Genomic_DNA"/>
</dbReference>
<dbReference type="InterPro" id="IPR050303">
    <property type="entry name" value="GatZ_KbaZ_carbometab"/>
</dbReference>
<evidence type="ECO:0000259" key="2">
    <source>
        <dbReference type="PROSITE" id="PS51464"/>
    </source>
</evidence>
<organism evidence="3 4">
    <name type="scientific">Janthinobacterium lividum</name>
    <dbReference type="NCBI Taxonomy" id="29581"/>
    <lineage>
        <taxon>Bacteria</taxon>
        <taxon>Pseudomonadati</taxon>
        <taxon>Pseudomonadota</taxon>
        <taxon>Betaproteobacteria</taxon>
        <taxon>Burkholderiales</taxon>
        <taxon>Oxalobacteraceae</taxon>
        <taxon>Janthinobacterium</taxon>
    </lineage>
</organism>
<reference evidence="3 4" key="1">
    <citation type="submission" date="2016-10" db="EMBL/GenBank/DDBJ databases">
        <title>Updated version of Genome Assembly of Janthinobacterium lividum ERGS5:01.</title>
        <authorList>
            <person name="Kumar R."/>
            <person name="Acharya V."/>
            <person name="Singh D."/>
        </authorList>
    </citation>
    <scope>NUCLEOTIDE SEQUENCE [LARGE SCALE GENOMIC DNA]</scope>
    <source>
        <strain evidence="3 4">ERGS5:01</strain>
    </source>
</reference>
<dbReference type="InterPro" id="IPR035466">
    <property type="entry name" value="GlmS/AgaS_SIS"/>
</dbReference>
<evidence type="ECO:0000256" key="1">
    <source>
        <dbReference type="ARBA" id="ARBA00022737"/>
    </source>
</evidence>
<proteinExistence type="predicted"/>
<comment type="caution">
    <text evidence="3">The sequence shown here is derived from an EMBL/GenBank/DDBJ whole genome shotgun (WGS) entry which is preliminary data.</text>
</comment>